<accession>A0A069CTK2</accession>
<keyword evidence="2" id="KW-1185">Reference proteome</keyword>
<gene>
    <name evidence="1" type="ORF">WOSG25_071270</name>
</gene>
<organism evidence="1 2">
    <name type="scientific">Weissella oryzae (strain DSM 25784 / JCM 18191 / LMG 30913 / SG25)</name>
    <dbReference type="NCBI Taxonomy" id="1329250"/>
    <lineage>
        <taxon>Bacteria</taxon>
        <taxon>Bacillati</taxon>
        <taxon>Bacillota</taxon>
        <taxon>Bacilli</taxon>
        <taxon>Lactobacillales</taxon>
        <taxon>Lactobacillaceae</taxon>
        <taxon>Weissella</taxon>
    </lineage>
</organism>
<name>A0A069CTK2_WEIOS</name>
<protein>
    <recommendedName>
        <fullName evidence="3">Gram-positive cocci surface proteins LPxTG domain-containing protein</fullName>
    </recommendedName>
</protein>
<dbReference type="EMBL" id="DF820490">
    <property type="protein sequence ID" value="GAK31150.1"/>
    <property type="molecule type" value="Genomic_DNA"/>
</dbReference>
<evidence type="ECO:0008006" key="3">
    <source>
        <dbReference type="Google" id="ProtNLM"/>
    </source>
</evidence>
<dbReference type="STRING" id="1329250.WOSG25_071270"/>
<reference evidence="2" key="1">
    <citation type="journal article" date="2014" name="Genome Announc.">
        <title>Draft genome sequence of Weissella oryzae SG25T, isolated from fermented rice grains.</title>
        <authorList>
            <person name="Tanizawa Y."/>
            <person name="Fujisawa T."/>
            <person name="Mochizuki T."/>
            <person name="Kaminuma E."/>
            <person name="Suzuki Y."/>
            <person name="Nakamura Y."/>
            <person name="Tohno M."/>
        </authorList>
    </citation>
    <scope>NUCLEOTIDE SEQUENCE [LARGE SCALE GENOMIC DNA]</scope>
    <source>
        <strain evidence="2">DSM 25784 / JCM 18191 / LMG 30913 / SG25</strain>
    </source>
</reference>
<dbReference type="AlphaFoldDB" id="A0A069CTK2"/>
<dbReference type="RefSeq" id="WP_027699173.1">
    <property type="nucleotide sequence ID" value="NZ_DF820490.1"/>
</dbReference>
<proteinExistence type="predicted"/>
<sequence>MGRVGKATTIIAMTTALGVTATKANSVYADTVQTSSAANAYDSLIAADRAAVSSAQVGVSVASAAYDSASATMPGAIDQANSNAIAVNATLDVVQSFASQIPSDLSDQISSANQVSQAAYISYQSAISVAESEQLFASSLADVVFDSIEAQLTSIAAKHSNQAVISFDQSLISSLVDADGSIAASSDALLDVYQSVLASNISKSVASTNSFAAIQATMPDASATVSSIIERAIDSSIAASLAVADSSDPALSAATVMYTDAVAIDSTTAAFNYSLTAYNATTDTASINSFAAQFIHSFYSFALFDLSTFVDAPAESYADIAQSANSVTASLTSLVPASIIISSILAPITSAQAAIDSTTVASSVTESILISAEAKLAADLRSNTGLVTSASSADLANSATATKTNPANASGDTNSLVPITSITNATTHQTLTFMQAVAPANTMQKGQSLTSQNTVSLPETGEVKAGDSLLAMLTGLFITISAGFIKKRS</sequence>
<evidence type="ECO:0000313" key="2">
    <source>
        <dbReference type="Proteomes" id="UP000030643"/>
    </source>
</evidence>
<evidence type="ECO:0000313" key="1">
    <source>
        <dbReference type="EMBL" id="GAK31150.1"/>
    </source>
</evidence>
<dbReference type="Proteomes" id="UP000030643">
    <property type="component" value="Unassembled WGS sequence"/>
</dbReference>